<reference evidence="1 2" key="1">
    <citation type="journal article" date="2017" name="Int. J. Syst. Evol. Microbiol.">
        <title>Arachidicoccus ginsenosidivorans sp. nov., with ginsenoside-converting activity isolated from ginseng cultivating soil.</title>
        <authorList>
            <person name="Siddiqi M.Z."/>
            <person name="Aslam Z."/>
            <person name="Im W.T."/>
        </authorList>
    </citation>
    <scope>NUCLEOTIDE SEQUENCE [LARGE SCALE GENOMIC DNA]</scope>
    <source>
        <strain evidence="1 2">Gsoil 809</strain>
    </source>
</reference>
<name>A0A5B8VNA8_9BACT</name>
<keyword evidence="2" id="KW-1185">Reference proteome</keyword>
<sequence>MDLKHFLDSKVMEFNRPSFIEEDPICIPHRFSLKQDQEIAGFFAAIFAWGNRKIIIKKATELMERMDNAPYAFCLNHKEQDLKRLLGFKHRTFNDTDLLYFVSFFQAHYTRFKSLESAFLMELPQNAPFSMKTSLIHFYHYFFSLPHLPYRTRKHIATPEKNATCKRLNMFLRWMVREDHKGVDLGIWKKIPMSELICPIDLHVAKVARKLGLLDRKQTDWRAAVELTQKLKVLDQKDPAKYDFALFGLGVVEKYY</sequence>
<evidence type="ECO:0000313" key="1">
    <source>
        <dbReference type="EMBL" id="QEC73074.1"/>
    </source>
</evidence>
<dbReference type="NCBIfam" id="TIGR02757">
    <property type="entry name" value="TIGR02757 family protein"/>
    <property type="match status" value="1"/>
</dbReference>
<accession>A0A5B8VNA8</accession>
<dbReference type="Pfam" id="PF09674">
    <property type="entry name" value="DUF2400"/>
    <property type="match status" value="1"/>
</dbReference>
<dbReference type="EMBL" id="CP042434">
    <property type="protein sequence ID" value="QEC73074.1"/>
    <property type="molecule type" value="Genomic_DNA"/>
</dbReference>
<dbReference type="AlphaFoldDB" id="A0A5B8VNA8"/>
<organism evidence="1 2">
    <name type="scientific">Arachidicoccus ginsenosidivorans</name>
    <dbReference type="NCBI Taxonomy" id="496057"/>
    <lineage>
        <taxon>Bacteria</taxon>
        <taxon>Pseudomonadati</taxon>
        <taxon>Bacteroidota</taxon>
        <taxon>Chitinophagia</taxon>
        <taxon>Chitinophagales</taxon>
        <taxon>Chitinophagaceae</taxon>
        <taxon>Arachidicoccus</taxon>
    </lineage>
</organism>
<dbReference type="OrthoDB" id="9773332at2"/>
<gene>
    <name evidence="1" type="ORF">FSB73_16695</name>
</gene>
<protein>
    <submittedName>
        <fullName evidence="1">TIGR02757 family protein</fullName>
    </submittedName>
</protein>
<dbReference type="Proteomes" id="UP000321291">
    <property type="component" value="Chromosome"/>
</dbReference>
<dbReference type="KEGG" id="agi:FSB73_16695"/>
<evidence type="ECO:0000313" key="2">
    <source>
        <dbReference type="Proteomes" id="UP000321291"/>
    </source>
</evidence>
<proteinExistence type="predicted"/>
<dbReference type="RefSeq" id="WP_146784740.1">
    <property type="nucleotide sequence ID" value="NZ_CP042434.1"/>
</dbReference>
<dbReference type="InterPro" id="IPR014127">
    <property type="entry name" value="CHP02757"/>
</dbReference>